<organism evidence="2 3">
    <name type="scientific">Ilyodon furcidens</name>
    <name type="common">goldbreast splitfin</name>
    <dbReference type="NCBI Taxonomy" id="33524"/>
    <lineage>
        <taxon>Eukaryota</taxon>
        <taxon>Metazoa</taxon>
        <taxon>Chordata</taxon>
        <taxon>Craniata</taxon>
        <taxon>Vertebrata</taxon>
        <taxon>Euteleostomi</taxon>
        <taxon>Actinopterygii</taxon>
        <taxon>Neopterygii</taxon>
        <taxon>Teleostei</taxon>
        <taxon>Neoteleostei</taxon>
        <taxon>Acanthomorphata</taxon>
        <taxon>Ovalentaria</taxon>
        <taxon>Atherinomorphae</taxon>
        <taxon>Cyprinodontiformes</taxon>
        <taxon>Goodeidae</taxon>
        <taxon>Ilyodon</taxon>
    </lineage>
</organism>
<accession>A0ABV0T238</accession>
<dbReference type="EMBL" id="JAHRIQ010016922">
    <property type="protein sequence ID" value="MEQ2226950.1"/>
    <property type="molecule type" value="Genomic_DNA"/>
</dbReference>
<name>A0ABV0T238_9TELE</name>
<dbReference type="Proteomes" id="UP001482620">
    <property type="component" value="Unassembled WGS sequence"/>
</dbReference>
<feature type="region of interest" description="Disordered" evidence="1">
    <location>
        <begin position="1"/>
        <end position="21"/>
    </location>
</feature>
<comment type="caution">
    <text evidence="2">The sequence shown here is derived from an EMBL/GenBank/DDBJ whole genome shotgun (WGS) entry which is preliminary data.</text>
</comment>
<evidence type="ECO:0000256" key="1">
    <source>
        <dbReference type="SAM" id="MobiDB-lite"/>
    </source>
</evidence>
<evidence type="ECO:0000313" key="3">
    <source>
        <dbReference type="Proteomes" id="UP001482620"/>
    </source>
</evidence>
<gene>
    <name evidence="2" type="ORF">ILYODFUR_032607</name>
</gene>
<evidence type="ECO:0000313" key="2">
    <source>
        <dbReference type="EMBL" id="MEQ2226950.1"/>
    </source>
</evidence>
<proteinExistence type="predicted"/>
<sequence>MSGGVLGQGLSDVGGWRQNPSRACSPPLFLQKRKSYRLALGLMRRLTGTTVRDRKRVACPLWVGREILPQVEEFTSEGRMKREIDRGISAAAAVCCGEKKA</sequence>
<protein>
    <submittedName>
        <fullName evidence="2">Uncharacterized protein</fullName>
    </submittedName>
</protein>
<keyword evidence="3" id="KW-1185">Reference proteome</keyword>
<reference evidence="2 3" key="1">
    <citation type="submission" date="2021-06" db="EMBL/GenBank/DDBJ databases">
        <authorList>
            <person name="Palmer J.M."/>
        </authorList>
    </citation>
    <scope>NUCLEOTIDE SEQUENCE [LARGE SCALE GENOMIC DNA]</scope>
    <source>
        <strain evidence="3">if_2019</strain>
        <tissue evidence="2">Muscle</tissue>
    </source>
</reference>